<accession>A0AAP0KQ69</accession>
<evidence type="ECO:0000313" key="2">
    <source>
        <dbReference type="Proteomes" id="UP001417504"/>
    </source>
</evidence>
<organism evidence="1 2">
    <name type="scientific">Stephania japonica</name>
    <dbReference type="NCBI Taxonomy" id="461633"/>
    <lineage>
        <taxon>Eukaryota</taxon>
        <taxon>Viridiplantae</taxon>
        <taxon>Streptophyta</taxon>
        <taxon>Embryophyta</taxon>
        <taxon>Tracheophyta</taxon>
        <taxon>Spermatophyta</taxon>
        <taxon>Magnoliopsida</taxon>
        <taxon>Ranunculales</taxon>
        <taxon>Menispermaceae</taxon>
        <taxon>Menispermoideae</taxon>
        <taxon>Cissampelideae</taxon>
        <taxon>Stephania</taxon>
    </lineage>
</organism>
<proteinExistence type="predicted"/>
<reference evidence="1 2" key="1">
    <citation type="submission" date="2024-01" db="EMBL/GenBank/DDBJ databases">
        <title>Genome assemblies of Stephania.</title>
        <authorList>
            <person name="Yang L."/>
        </authorList>
    </citation>
    <scope>NUCLEOTIDE SEQUENCE [LARGE SCALE GENOMIC DNA]</scope>
    <source>
        <strain evidence="1">QJT</strain>
        <tissue evidence="1">Leaf</tissue>
    </source>
</reference>
<protein>
    <submittedName>
        <fullName evidence="1">Uncharacterized protein</fullName>
    </submittedName>
</protein>
<dbReference type="AlphaFoldDB" id="A0AAP0KQ69"/>
<evidence type="ECO:0000313" key="1">
    <source>
        <dbReference type="EMBL" id="KAK9155582.1"/>
    </source>
</evidence>
<name>A0AAP0KQ69_9MAGN</name>
<sequence>MLQFFRSFEMSERQFCRLGPTSSMITWFCSWLSFFIHLGHGPHDFSHSSHCRNKEKPSMKI</sequence>
<gene>
    <name evidence="1" type="ORF">Sjap_003062</name>
</gene>
<keyword evidence="2" id="KW-1185">Reference proteome</keyword>
<dbReference type="EMBL" id="JBBNAE010000001">
    <property type="protein sequence ID" value="KAK9155582.1"/>
    <property type="molecule type" value="Genomic_DNA"/>
</dbReference>
<comment type="caution">
    <text evidence="1">The sequence shown here is derived from an EMBL/GenBank/DDBJ whole genome shotgun (WGS) entry which is preliminary data.</text>
</comment>
<dbReference type="Proteomes" id="UP001417504">
    <property type="component" value="Unassembled WGS sequence"/>
</dbReference>